<dbReference type="AlphaFoldDB" id="A0A931G452"/>
<dbReference type="GO" id="GO:0016787">
    <property type="term" value="F:hydrolase activity"/>
    <property type="evidence" value="ECO:0007669"/>
    <property type="project" value="UniProtKB-KW"/>
</dbReference>
<dbReference type="Gene3D" id="3.40.50.1820">
    <property type="entry name" value="alpha/beta hydrolase"/>
    <property type="match status" value="1"/>
</dbReference>
<dbReference type="InterPro" id="IPR029058">
    <property type="entry name" value="AB_hydrolase_fold"/>
</dbReference>
<keyword evidence="2" id="KW-0378">Hydrolase</keyword>
<evidence type="ECO:0000313" key="2">
    <source>
        <dbReference type="EMBL" id="MBG0564929.1"/>
    </source>
</evidence>
<name>A0A931G452_9ACTN</name>
<dbReference type="Pfam" id="PF12697">
    <property type="entry name" value="Abhydrolase_6"/>
    <property type="match status" value="1"/>
</dbReference>
<gene>
    <name evidence="2" type="ORF">I4J89_26110</name>
</gene>
<keyword evidence="3" id="KW-1185">Reference proteome</keyword>
<dbReference type="InterPro" id="IPR000073">
    <property type="entry name" value="AB_hydrolase_1"/>
</dbReference>
<dbReference type="Proteomes" id="UP000598146">
    <property type="component" value="Unassembled WGS sequence"/>
</dbReference>
<protein>
    <submittedName>
        <fullName evidence="2">Alpha/beta fold hydrolase</fullName>
    </submittedName>
</protein>
<reference evidence="2" key="1">
    <citation type="submission" date="2020-11" db="EMBL/GenBank/DDBJ databases">
        <title>Isolation and identification of active actinomycetes.</title>
        <authorList>
            <person name="Sun X."/>
        </authorList>
    </citation>
    <scope>NUCLEOTIDE SEQUENCE</scope>
    <source>
        <strain evidence="2">NEAU-A11</strain>
    </source>
</reference>
<evidence type="ECO:0000313" key="3">
    <source>
        <dbReference type="Proteomes" id="UP000598146"/>
    </source>
</evidence>
<dbReference type="GO" id="GO:0016020">
    <property type="term" value="C:membrane"/>
    <property type="evidence" value="ECO:0007669"/>
    <property type="project" value="TreeGrafter"/>
</dbReference>
<evidence type="ECO:0000259" key="1">
    <source>
        <dbReference type="Pfam" id="PF12697"/>
    </source>
</evidence>
<dbReference type="SUPFAM" id="SSF53474">
    <property type="entry name" value="alpha/beta-Hydrolases"/>
    <property type="match status" value="1"/>
</dbReference>
<accession>A0A931G452</accession>
<proteinExistence type="predicted"/>
<organism evidence="2 3">
    <name type="scientific">Actinoplanes aureus</name>
    <dbReference type="NCBI Taxonomy" id="2792083"/>
    <lineage>
        <taxon>Bacteria</taxon>
        <taxon>Bacillati</taxon>
        <taxon>Actinomycetota</taxon>
        <taxon>Actinomycetes</taxon>
        <taxon>Micromonosporales</taxon>
        <taxon>Micromonosporaceae</taxon>
        <taxon>Actinoplanes</taxon>
    </lineage>
</organism>
<feature type="domain" description="AB hydrolase-1" evidence="1">
    <location>
        <begin position="13"/>
        <end position="197"/>
    </location>
</feature>
<dbReference type="InterPro" id="IPR050266">
    <property type="entry name" value="AB_hydrolase_sf"/>
</dbReference>
<dbReference type="RefSeq" id="WP_196416719.1">
    <property type="nucleotide sequence ID" value="NZ_JADQTO010000013.1"/>
</dbReference>
<dbReference type="PANTHER" id="PTHR43798:SF33">
    <property type="entry name" value="HYDROLASE, PUTATIVE (AFU_ORTHOLOGUE AFUA_2G14860)-RELATED"/>
    <property type="match status" value="1"/>
</dbReference>
<dbReference type="PRINTS" id="PR00111">
    <property type="entry name" value="ABHYDROLASE"/>
</dbReference>
<sequence length="216" mass="22634">MGIGLTRYLMPTAHALAGRHPVLVPDLPGFGLSDKPRRAYDVGRHAEHLAAWLDVLGLSRVCVAGHSFGAEVAARLAVLRPDLVAAVVLASPTADPAARSRRGLIGRWLVDLFVEAPWQAAVLARDVADAKPWRVLATVGHSVRNAIEQDLCRLPVAPLVLGGSLDPVAPPRWRAEVAAMSGGVSVTIPAAAHNVMTTSGRRSAGAIAAYLRGVPG</sequence>
<dbReference type="PANTHER" id="PTHR43798">
    <property type="entry name" value="MONOACYLGLYCEROL LIPASE"/>
    <property type="match status" value="1"/>
</dbReference>
<dbReference type="EMBL" id="JADQTO010000013">
    <property type="protein sequence ID" value="MBG0564929.1"/>
    <property type="molecule type" value="Genomic_DNA"/>
</dbReference>
<comment type="caution">
    <text evidence="2">The sequence shown here is derived from an EMBL/GenBank/DDBJ whole genome shotgun (WGS) entry which is preliminary data.</text>
</comment>